<name>A0ABU2DNK2_9MICC</name>
<keyword evidence="2" id="KW-1185">Reference proteome</keyword>
<evidence type="ECO:0008006" key="3">
    <source>
        <dbReference type="Google" id="ProtNLM"/>
    </source>
</evidence>
<dbReference type="Proteomes" id="UP001251870">
    <property type="component" value="Unassembled WGS sequence"/>
</dbReference>
<protein>
    <recommendedName>
        <fullName evidence="3">PH domain-containing protein</fullName>
    </recommendedName>
</protein>
<accession>A0ABU2DNK2</accession>
<dbReference type="RefSeq" id="WP_310547021.1">
    <property type="nucleotide sequence ID" value="NZ_JAVKGR010000001.1"/>
</dbReference>
<proteinExistence type="predicted"/>
<sequence length="127" mass="14036">MLLGIAVCEAALLWWLHRHATVTLTADTRGITLHTMQFIRSSIPWQEVDAVTVGLKGPSLEAGWRMYGGGRVGYAAGPEAITIRTTRTRSHRPVALEGHRLAREYTVSVDDAARVTQRLQALTRCTL</sequence>
<gene>
    <name evidence="1" type="ORF">RIL96_00410</name>
</gene>
<evidence type="ECO:0000313" key="1">
    <source>
        <dbReference type="EMBL" id="MDR8018029.1"/>
    </source>
</evidence>
<dbReference type="EMBL" id="JAVKGR010000001">
    <property type="protein sequence ID" value="MDR8018029.1"/>
    <property type="molecule type" value="Genomic_DNA"/>
</dbReference>
<reference evidence="1 2" key="1">
    <citation type="submission" date="2023-09" db="EMBL/GenBank/DDBJ databases">
        <title>Description of three actinobacteria isolated from air of manufacturing shop in a pharmaceutical factory.</title>
        <authorList>
            <person name="Zhang D.-F."/>
        </authorList>
    </citation>
    <scope>NUCLEOTIDE SEQUENCE [LARGE SCALE GENOMIC DNA]</scope>
    <source>
        <strain evidence="1 2">LY-0111</strain>
    </source>
</reference>
<organism evidence="1 2">
    <name type="scientific">Nesterenkonia aerolata</name>
    <dbReference type="NCBI Taxonomy" id="3074079"/>
    <lineage>
        <taxon>Bacteria</taxon>
        <taxon>Bacillati</taxon>
        <taxon>Actinomycetota</taxon>
        <taxon>Actinomycetes</taxon>
        <taxon>Micrococcales</taxon>
        <taxon>Micrococcaceae</taxon>
        <taxon>Nesterenkonia</taxon>
    </lineage>
</organism>
<evidence type="ECO:0000313" key="2">
    <source>
        <dbReference type="Proteomes" id="UP001251870"/>
    </source>
</evidence>
<comment type="caution">
    <text evidence="1">The sequence shown here is derived from an EMBL/GenBank/DDBJ whole genome shotgun (WGS) entry which is preliminary data.</text>
</comment>